<reference evidence="1" key="1">
    <citation type="journal article" date="2012" name="Nat. Biotechnol.">
        <title>Draft genome sequence of pigeonpea (Cajanus cajan), an orphan legume crop of resource-poor farmers.</title>
        <authorList>
            <person name="Varshney R.K."/>
            <person name="Chen W."/>
            <person name="Li Y."/>
            <person name="Bharti A.K."/>
            <person name="Saxena R.K."/>
            <person name="Schlueter J.A."/>
            <person name="Donoghue M.T."/>
            <person name="Azam S."/>
            <person name="Fan G."/>
            <person name="Whaley A.M."/>
            <person name="Farmer A.D."/>
            <person name="Sheridan J."/>
            <person name="Iwata A."/>
            <person name="Tuteja R."/>
            <person name="Penmetsa R.V."/>
            <person name="Wu W."/>
            <person name="Upadhyaya H.D."/>
            <person name="Yang S.P."/>
            <person name="Shah T."/>
            <person name="Saxena K.B."/>
            <person name="Michael T."/>
            <person name="McCombie W.R."/>
            <person name="Yang B."/>
            <person name="Zhang G."/>
            <person name="Yang H."/>
            <person name="Wang J."/>
            <person name="Spillane C."/>
            <person name="Cook D.R."/>
            <person name="May G.D."/>
            <person name="Xu X."/>
            <person name="Jackson S.A."/>
        </authorList>
    </citation>
    <scope>NUCLEOTIDE SEQUENCE [LARGE SCALE GENOMIC DNA]</scope>
</reference>
<dbReference type="AlphaFoldDB" id="A0A151RSM0"/>
<gene>
    <name evidence="1" type="ORF">KK1_032895</name>
</gene>
<keyword evidence="2" id="KW-1185">Reference proteome</keyword>
<protein>
    <recommendedName>
        <fullName evidence="3">Reverse transcriptase domain-containing protein</fullName>
    </recommendedName>
</protein>
<organism evidence="1 2">
    <name type="scientific">Cajanus cajan</name>
    <name type="common">Pigeon pea</name>
    <name type="synonym">Cajanus indicus</name>
    <dbReference type="NCBI Taxonomy" id="3821"/>
    <lineage>
        <taxon>Eukaryota</taxon>
        <taxon>Viridiplantae</taxon>
        <taxon>Streptophyta</taxon>
        <taxon>Embryophyta</taxon>
        <taxon>Tracheophyta</taxon>
        <taxon>Spermatophyta</taxon>
        <taxon>Magnoliopsida</taxon>
        <taxon>eudicotyledons</taxon>
        <taxon>Gunneridae</taxon>
        <taxon>Pentapetalae</taxon>
        <taxon>rosids</taxon>
        <taxon>fabids</taxon>
        <taxon>Fabales</taxon>
        <taxon>Fabaceae</taxon>
        <taxon>Papilionoideae</taxon>
        <taxon>50 kb inversion clade</taxon>
        <taxon>NPAAA clade</taxon>
        <taxon>indigoferoid/millettioid clade</taxon>
        <taxon>Phaseoleae</taxon>
        <taxon>Cajanus</taxon>
    </lineage>
</organism>
<accession>A0A151RSM0</accession>
<evidence type="ECO:0008006" key="3">
    <source>
        <dbReference type="Google" id="ProtNLM"/>
    </source>
</evidence>
<name>A0A151RSM0_CAJCA</name>
<dbReference type="Proteomes" id="UP000075243">
    <property type="component" value="Unassembled WGS sequence"/>
</dbReference>
<evidence type="ECO:0000313" key="2">
    <source>
        <dbReference type="Proteomes" id="UP000075243"/>
    </source>
</evidence>
<dbReference type="Gramene" id="C.cajan_35876.t">
    <property type="protein sequence ID" value="C.cajan_35876.t.cds1"/>
    <property type="gene ID" value="C.cajan_35876"/>
</dbReference>
<dbReference type="EMBL" id="KQ483587">
    <property type="protein sequence ID" value="KYP45537.1"/>
    <property type="molecule type" value="Genomic_DNA"/>
</dbReference>
<sequence>MLNLEREKRDFIFKLDLEKAYDRVDRGFLHKGYDFGFPFKIMSLILHNVTSVSLCLL</sequence>
<evidence type="ECO:0000313" key="1">
    <source>
        <dbReference type="EMBL" id="KYP45537.1"/>
    </source>
</evidence>
<proteinExistence type="predicted"/>